<feature type="transmembrane region" description="Helical" evidence="1">
    <location>
        <begin position="336"/>
        <end position="358"/>
    </location>
</feature>
<accession>A0A0S2SHH9</accession>
<feature type="transmembrane region" description="Helical" evidence="1">
    <location>
        <begin position="21"/>
        <end position="43"/>
    </location>
</feature>
<dbReference type="AlphaFoldDB" id="A0A0S2SHH9"/>
<feature type="transmembrane region" description="Helical" evidence="1">
    <location>
        <begin position="305"/>
        <end position="324"/>
    </location>
</feature>
<keyword evidence="1" id="KW-0472">Membrane</keyword>
<feature type="transmembrane region" description="Helical" evidence="1">
    <location>
        <begin position="63"/>
        <end position="80"/>
    </location>
</feature>
<feature type="transmembrane region" description="Helical" evidence="1">
    <location>
        <begin position="270"/>
        <end position="293"/>
    </location>
</feature>
<reference evidence="2 3" key="2">
    <citation type="journal article" date="2016" name="Genome Announc.">
        <title>Complete Genome Sequence of the Highly Virulent Aeromonas schubertii Strain WL1483, Isolated from Diseased Snakehead Fish (Channa argus) in China.</title>
        <authorList>
            <person name="Liu L."/>
            <person name="Li N."/>
            <person name="Zhang D."/>
            <person name="Fu X."/>
            <person name="Shi C."/>
            <person name="Lin Q."/>
            <person name="Hao G."/>
        </authorList>
    </citation>
    <scope>NUCLEOTIDE SEQUENCE [LARGE SCALE GENOMIC DNA]</scope>
    <source>
        <strain evidence="2 3">WL1483</strain>
    </source>
</reference>
<feature type="transmembrane region" description="Helical" evidence="1">
    <location>
        <begin position="370"/>
        <end position="388"/>
    </location>
</feature>
<evidence type="ECO:0000313" key="3">
    <source>
        <dbReference type="Proteomes" id="UP000058114"/>
    </source>
</evidence>
<evidence type="ECO:0000256" key="1">
    <source>
        <dbReference type="SAM" id="Phobius"/>
    </source>
</evidence>
<dbReference type="PATRIC" id="fig|652.5.peg.1941"/>
<feature type="transmembrane region" description="Helical" evidence="1">
    <location>
        <begin position="217"/>
        <end position="235"/>
    </location>
</feature>
<dbReference type="RefSeq" id="WP_060585736.1">
    <property type="nucleotide sequence ID" value="NZ_CP013067.1"/>
</dbReference>
<sequence length="398" mass="44288">MHQILDSQKEEAIPPLLRLGFRPFFLLGALFSVIAMTLWWLQLTGHLALPALSNPIWWHAHEMLFGFGSAIVAGFLLTAVQNWTGFPGLRGYRLGVIVALWLVPRLLLPLLGNHHWLLMACDLLWLPLTAFYLARPIVRVRQWRNLFFVPLLLVLTGLNASSWWLGSDWLLTEKLLIATVLLFTTLIAVMGGRVIPFFTSHATQTPKAEPLPRLERLALGSLWLLLASWIVLPMPLLQQPAWALLYGVAAITHLLRLSRWQWRATGAHPLLWSLHLSYLFIPLGLVAMGWWSLGGPLSLSTASHFLSVGVMGGMILAMMARVSLGHTGRMLTVGRAMILAFVLLFAAVLLRAALPLLLPAQILVAWHGGAWGWILAYGLFAWVYLPILSAPRADGRPG</sequence>
<gene>
    <name evidence="2" type="ORF">WL1483_1669</name>
</gene>
<dbReference type="Pfam" id="PF05940">
    <property type="entry name" value="NnrS"/>
    <property type="match status" value="1"/>
</dbReference>
<feature type="transmembrane region" description="Helical" evidence="1">
    <location>
        <begin position="92"/>
        <end position="110"/>
    </location>
</feature>
<dbReference type="Proteomes" id="UP000058114">
    <property type="component" value="Chromosome"/>
</dbReference>
<evidence type="ECO:0000313" key="2">
    <source>
        <dbReference type="EMBL" id="ALP41088.1"/>
    </source>
</evidence>
<dbReference type="EMBL" id="CP013067">
    <property type="protein sequence ID" value="ALP41088.1"/>
    <property type="molecule type" value="Genomic_DNA"/>
</dbReference>
<reference evidence="3" key="1">
    <citation type="submission" date="2015-10" db="EMBL/GenBank/DDBJ databases">
        <title>Complete Genome Sequence of Aeromonas schubertii strain WL1483.</title>
        <authorList>
            <person name="Liu L."/>
        </authorList>
    </citation>
    <scope>NUCLEOTIDE SEQUENCE [LARGE SCALE GENOMIC DNA]</scope>
    <source>
        <strain evidence="3">WL1483</strain>
    </source>
</reference>
<feature type="transmembrane region" description="Helical" evidence="1">
    <location>
        <begin position="146"/>
        <end position="164"/>
    </location>
</feature>
<keyword evidence="1" id="KW-1133">Transmembrane helix</keyword>
<keyword evidence="1" id="KW-0812">Transmembrane</keyword>
<feature type="transmembrane region" description="Helical" evidence="1">
    <location>
        <begin position="241"/>
        <end position="258"/>
    </location>
</feature>
<feature type="transmembrane region" description="Helical" evidence="1">
    <location>
        <begin position="176"/>
        <end position="196"/>
    </location>
</feature>
<name>A0A0S2SHH9_9GAMM</name>
<organism evidence="2 3">
    <name type="scientific">Aeromonas schubertii</name>
    <dbReference type="NCBI Taxonomy" id="652"/>
    <lineage>
        <taxon>Bacteria</taxon>
        <taxon>Pseudomonadati</taxon>
        <taxon>Pseudomonadota</taxon>
        <taxon>Gammaproteobacteria</taxon>
        <taxon>Aeromonadales</taxon>
        <taxon>Aeromonadaceae</taxon>
        <taxon>Aeromonas</taxon>
    </lineage>
</organism>
<proteinExistence type="predicted"/>
<protein>
    <submittedName>
        <fullName evidence="2">Heme/copper membrane protein</fullName>
    </submittedName>
</protein>
<dbReference type="InterPro" id="IPR010266">
    <property type="entry name" value="NnrS"/>
</dbReference>
<feature type="transmembrane region" description="Helical" evidence="1">
    <location>
        <begin position="116"/>
        <end position="134"/>
    </location>
</feature>
<dbReference type="KEGG" id="asr:WL1483_1669"/>